<evidence type="ECO:0000313" key="7">
    <source>
        <dbReference type="EMBL" id="GGF15287.1"/>
    </source>
</evidence>
<dbReference type="GO" id="GO:0009007">
    <property type="term" value="F:site-specific DNA-methyltransferase (adenine-specific) activity"/>
    <property type="evidence" value="ECO:0007669"/>
    <property type="project" value="UniProtKB-EC"/>
</dbReference>
<evidence type="ECO:0000256" key="1">
    <source>
        <dbReference type="ARBA" id="ARBA00011900"/>
    </source>
</evidence>
<gene>
    <name evidence="7" type="ORF">GCM10011399_06400</name>
</gene>
<dbReference type="PANTHER" id="PTHR33841">
    <property type="entry name" value="DNA METHYLTRANSFERASE YEEA-RELATED"/>
    <property type="match status" value="1"/>
</dbReference>
<dbReference type="GO" id="GO:0006304">
    <property type="term" value="P:DNA modification"/>
    <property type="evidence" value="ECO:0007669"/>
    <property type="project" value="InterPro"/>
</dbReference>
<dbReference type="PRINTS" id="PR00507">
    <property type="entry name" value="N12N6MTFRASE"/>
</dbReference>
<keyword evidence="3" id="KW-0808">Transferase</keyword>
<dbReference type="PANTHER" id="PTHR33841:SF1">
    <property type="entry name" value="DNA METHYLTRANSFERASE A"/>
    <property type="match status" value="1"/>
</dbReference>
<dbReference type="AlphaFoldDB" id="A0A917B1T1"/>
<comment type="caution">
    <text evidence="7">The sequence shown here is derived from an EMBL/GenBank/DDBJ whole genome shotgun (WGS) entry which is preliminary data.</text>
</comment>
<feature type="domain" description="Type II methyltransferase M.TaqI-like" evidence="6">
    <location>
        <begin position="662"/>
        <end position="936"/>
    </location>
</feature>
<sequence>MATKDPWEWLSLVDIDGPFLSKSALKSVFPSGLDRPFNAIDDVNSTFVYEHTLWAKAWTDRHGRTDVSGGLGWRDRWVTAVLRDLLQWGEHLVENPDPTLVASSPDGDVTVRPWAALDVGNGPAALVVVVDPTEDLHRIGSDGWAADSIDRTAALLRETGITAGLVTDGRWWGIVSAVSGVITASGVFDSLIWRGERGSRDAFFALVGLVSLAGGASEKRLPMLFEASVASAEAITEALGDQVRRAVELVLQAMSESHLRALANGEDSPLPGDSKEVYEAAVSVLMRVVFLLFAEERGLLPQHQMYRDSYAIAGVRVDLEREAQNDTEEALDHTWETWHRLLAASTAIYSGATFEDTRMPAYGGSMFDPTRFPWLRSTNAQGLLTVRVSDRVMLKVLQAVQIAHVGGEARQLSFRDLDVEQIGYVYEGLLGYSAEYTTDVVVGLHGKSGYEPEIALTELNELVGAATSGADFAKKLTDHLSKSQANAKPATARQIAKAFEADEATNVADARTRLRYVLLGRTDIVDQLAPLHALIRNDLRDFPYVVPAGGLVMTESAQRANTGTHYTPRSLAEEVVLHALEPLVYSPGPLDTENQDDWVLKSSTEILNLKVADIAAGSGAFLVAAARYLAGRVIEARSKEGLTIDENEDVKRWAIREVVARCLYGADINGMAVEMCKLSLWLVSMDPGKPFSFVDDRVFHGNSLLGVTAERQLRSQHIDPGRSRLLPSKLLQLDVDSDLEKAAQLRRELSSGQVDNADRMRSTRAKRKLLEESRGVTAKLRDIADGIIAAGLLEGGHPGRALEARYNELADALFAAHPPNRGDSDRNQLDAILNAGLTPEVEVGARRWRPLHWIIETPDVLIDRGGFDAIIGNPPFLGGKRVSGAVGSNVREWLVNQVAHGRKGNADLAASFFLRASQLLRPDTGVLGLIGTNTIAQGETRVVGLLPISTRMRIVRSVRSAPWPSRSASLSYAAVWCSMRSPSEGVFCVADGVRVPKISSFLEAEGRVRGEPRRLHENARLVFQGSIVVGRGFVLTEPERDSMFEAFDRSRLSEVVVPYLTGEDLNSRPDSSASRFVVNFRDLTLDAAQLYGPAFERVRSLVRPERQRLNSAGKYVLRKPLPEKWWQFAEKSNGLYSRIRGQSHVIAMSFVSKAVVPMRIPNRGVFSHKLAVFVDDSYENLGLLSSSVHQLWAISLSSTLEDRVSYSPSDSF</sequence>
<evidence type="ECO:0000313" key="8">
    <source>
        <dbReference type="Proteomes" id="UP000598775"/>
    </source>
</evidence>
<name>A0A917B1T1_9MICO</name>
<dbReference type="Gene3D" id="3.40.50.150">
    <property type="entry name" value="Vaccinia Virus protein VP39"/>
    <property type="match status" value="2"/>
</dbReference>
<keyword evidence="8" id="KW-1185">Reference proteome</keyword>
<dbReference type="GO" id="GO:0003676">
    <property type="term" value="F:nucleic acid binding"/>
    <property type="evidence" value="ECO:0007669"/>
    <property type="project" value="InterPro"/>
</dbReference>
<dbReference type="Pfam" id="PF07669">
    <property type="entry name" value="Eco57I"/>
    <property type="match status" value="1"/>
</dbReference>
<dbReference type="Proteomes" id="UP000598775">
    <property type="component" value="Unassembled WGS sequence"/>
</dbReference>
<dbReference type="RefSeq" id="WP_229715054.1">
    <property type="nucleotide sequence ID" value="NZ_BMGP01000001.1"/>
</dbReference>
<protein>
    <recommendedName>
        <fullName evidence="1">site-specific DNA-methyltransferase (adenine-specific)</fullName>
        <ecNumber evidence="1">2.1.1.72</ecNumber>
    </recommendedName>
</protein>
<dbReference type="SUPFAM" id="SSF53335">
    <property type="entry name" value="S-adenosyl-L-methionine-dependent methyltransferases"/>
    <property type="match status" value="1"/>
</dbReference>
<reference evidence="7 8" key="1">
    <citation type="journal article" date="2014" name="Int. J. Syst. Evol. Microbiol.">
        <title>Complete genome sequence of Corynebacterium casei LMG S-19264T (=DSM 44701T), isolated from a smear-ripened cheese.</title>
        <authorList>
            <consortium name="US DOE Joint Genome Institute (JGI-PGF)"/>
            <person name="Walter F."/>
            <person name="Albersmeier A."/>
            <person name="Kalinowski J."/>
            <person name="Ruckert C."/>
        </authorList>
    </citation>
    <scope>NUCLEOTIDE SEQUENCE [LARGE SCALE GENOMIC DNA]</scope>
    <source>
        <strain evidence="7 8">CGMCC 1.12976</strain>
    </source>
</reference>
<keyword evidence="4" id="KW-0949">S-adenosyl-L-methionine</keyword>
<proteinExistence type="predicted"/>
<dbReference type="InterPro" id="IPR050953">
    <property type="entry name" value="N4_N6_ade-DNA_methylase"/>
</dbReference>
<evidence type="ECO:0000259" key="6">
    <source>
        <dbReference type="Pfam" id="PF07669"/>
    </source>
</evidence>
<keyword evidence="2" id="KW-0489">Methyltransferase</keyword>
<evidence type="ECO:0000256" key="2">
    <source>
        <dbReference type="ARBA" id="ARBA00022603"/>
    </source>
</evidence>
<evidence type="ECO:0000256" key="4">
    <source>
        <dbReference type="ARBA" id="ARBA00022691"/>
    </source>
</evidence>
<evidence type="ECO:0000256" key="5">
    <source>
        <dbReference type="ARBA" id="ARBA00047942"/>
    </source>
</evidence>
<dbReference type="EC" id="2.1.1.72" evidence="1"/>
<organism evidence="7 8">
    <name type="scientific">Subtercola lobariae</name>
    <dbReference type="NCBI Taxonomy" id="1588641"/>
    <lineage>
        <taxon>Bacteria</taxon>
        <taxon>Bacillati</taxon>
        <taxon>Actinomycetota</taxon>
        <taxon>Actinomycetes</taxon>
        <taxon>Micrococcales</taxon>
        <taxon>Microbacteriaceae</taxon>
        <taxon>Subtercola</taxon>
    </lineage>
</organism>
<dbReference type="InterPro" id="IPR011639">
    <property type="entry name" value="MethylTrfase_TaqI-like_dom"/>
</dbReference>
<evidence type="ECO:0000256" key="3">
    <source>
        <dbReference type="ARBA" id="ARBA00022679"/>
    </source>
</evidence>
<dbReference type="InterPro" id="IPR002052">
    <property type="entry name" value="DNA_methylase_N6_adenine_CS"/>
</dbReference>
<comment type="catalytic activity">
    <reaction evidence="5">
        <text>a 2'-deoxyadenosine in DNA + S-adenosyl-L-methionine = an N(6)-methyl-2'-deoxyadenosine in DNA + S-adenosyl-L-homocysteine + H(+)</text>
        <dbReference type="Rhea" id="RHEA:15197"/>
        <dbReference type="Rhea" id="RHEA-COMP:12418"/>
        <dbReference type="Rhea" id="RHEA-COMP:12419"/>
        <dbReference type="ChEBI" id="CHEBI:15378"/>
        <dbReference type="ChEBI" id="CHEBI:57856"/>
        <dbReference type="ChEBI" id="CHEBI:59789"/>
        <dbReference type="ChEBI" id="CHEBI:90615"/>
        <dbReference type="ChEBI" id="CHEBI:90616"/>
        <dbReference type="EC" id="2.1.1.72"/>
    </reaction>
</comment>
<dbReference type="InterPro" id="IPR029063">
    <property type="entry name" value="SAM-dependent_MTases_sf"/>
</dbReference>
<accession>A0A917B1T1</accession>
<dbReference type="EMBL" id="BMGP01000001">
    <property type="protein sequence ID" value="GGF15287.1"/>
    <property type="molecule type" value="Genomic_DNA"/>
</dbReference>
<dbReference type="GO" id="GO:0032259">
    <property type="term" value="P:methylation"/>
    <property type="evidence" value="ECO:0007669"/>
    <property type="project" value="UniProtKB-KW"/>
</dbReference>
<dbReference type="PROSITE" id="PS00092">
    <property type="entry name" value="N6_MTASE"/>
    <property type="match status" value="1"/>
</dbReference>